<accession>A0ABR1DII7</accession>
<sequence>MGFDDVLDDSTFLQSMGIFRNMTPDFDKATTAQIGVILMDTQRTFEKRSAVELFFRFLPWSLPCRFHRSSTLNCSSSDNIYEVVSKVFPVFLCSILESKMRPIRLSLDLWQIQLETNAPTCSVEFGQHSFRLTDARCSQNDVISKAQWCSCRPSTSSPMSSHSNIRIVFSRMAVNMLEWRNSGREDAVQLSKYLYVLRDGLVVQGFYDRFRFN</sequence>
<dbReference type="Proteomes" id="UP001303046">
    <property type="component" value="Unassembled WGS sequence"/>
</dbReference>
<name>A0ABR1DII7_NECAM</name>
<gene>
    <name evidence="1" type="primary">Necator_chrIV.g15017</name>
    <name evidence="1" type="ORF">RB195_001722</name>
</gene>
<reference evidence="1 2" key="1">
    <citation type="submission" date="2023-08" db="EMBL/GenBank/DDBJ databases">
        <title>A Necator americanus chromosomal reference genome.</title>
        <authorList>
            <person name="Ilik V."/>
            <person name="Petrzelkova K.J."/>
            <person name="Pardy F."/>
            <person name="Fuh T."/>
            <person name="Niatou-Singa F.S."/>
            <person name="Gouil Q."/>
            <person name="Baker L."/>
            <person name="Ritchie M.E."/>
            <person name="Jex A.R."/>
            <person name="Gazzola D."/>
            <person name="Li H."/>
            <person name="Toshio Fujiwara R."/>
            <person name="Zhan B."/>
            <person name="Aroian R.V."/>
            <person name="Pafco B."/>
            <person name="Schwarz E.M."/>
        </authorList>
    </citation>
    <scope>NUCLEOTIDE SEQUENCE [LARGE SCALE GENOMIC DNA]</scope>
    <source>
        <strain evidence="1 2">Aroian</strain>
        <tissue evidence="1">Whole animal</tissue>
    </source>
</reference>
<organism evidence="1 2">
    <name type="scientific">Necator americanus</name>
    <name type="common">Human hookworm</name>
    <dbReference type="NCBI Taxonomy" id="51031"/>
    <lineage>
        <taxon>Eukaryota</taxon>
        <taxon>Metazoa</taxon>
        <taxon>Ecdysozoa</taxon>
        <taxon>Nematoda</taxon>
        <taxon>Chromadorea</taxon>
        <taxon>Rhabditida</taxon>
        <taxon>Rhabditina</taxon>
        <taxon>Rhabditomorpha</taxon>
        <taxon>Strongyloidea</taxon>
        <taxon>Ancylostomatidae</taxon>
        <taxon>Bunostominae</taxon>
        <taxon>Necator</taxon>
    </lineage>
</organism>
<evidence type="ECO:0000313" key="1">
    <source>
        <dbReference type="EMBL" id="KAK6749291.1"/>
    </source>
</evidence>
<keyword evidence="2" id="KW-1185">Reference proteome</keyword>
<comment type="caution">
    <text evidence="1">The sequence shown here is derived from an EMBL/GenBank/DDBJ whole genome shotgun (WGS) entry which is preliminary data.</text>
</comment>
<proteinExistence type="predicted"/>
<evidence type="ECO:0000313" key="2">
    <source>
        <dbReference type="Proteomes" id="UP001303046"/>
    </source>
</evidence>
<protein>
    <submittedName>
        <fullName evidence="1">Uncharacterized protein</fullName>
    </submittedName>
</protein>
<dbReference type="EMBL" id="JAVFWL010000004">
    <property type="protein sequence ID" value="KAK6749291.1"/>
    <property type="molecule type" value="Genomic_DNA"/>
</dbReference>